<keyword evidence="5" id="KW-1133">Transmembrane helix</keyword>
<dbReference type="Pfam" id="PF12906">
    <property type="entry name" value="RINGv"/>
    <property type="match status" value="1"/>
</dbReference>
<keyword evidence="5" id="KW-0812">Transmembrane</keyword>
<dbReference type="InterPro" id="IPR033275">
    <property type="entry name" value="MARCH-like"/>
</dbReference>
<keyword evidence="5" id="KW-0472">Membrane</keyword>
<evidence type="ECO:0000256" key="5">
    <source>
        <dbReference type="SAM" id="Phobius"/>
    </source>
</evidence>
<dbReference type="Pfam" id="PF12428">
    <property type="entry name" value="DUF3675"/>
    <property type="match status" value="1"/>
</dbReference>
<evidence type="ECO:0000256" key="3">
    <source>
        <dbReference type="ARBA" id="ARBA00022833"/>
    </source>
</evidence>
<organism evidence="7 8">
    <name type="scientific">Canavalia gladiata</name>
    <name type="common">Sword bean</name>
    <name type="synonym">Dolichos gladiatus</name>
    <dbReference type="NCBI Taxonomy" id="3824"/>
    <lineage>
        <taxon>Eukaryota</taxon>
        <taxon>Viridiplantae</taxon>
        <taxon>Streptophyta</taxon>
        <taxon>Embryophyta</taxon>
        <taxon>Tracheophyta</taxon>
        <taxon>Spermatophyta</taxon>
        <taxon>Magnoliopsida</taxon>
        <taxon>eudicotyledons</taxon>
        <taxon>Gunneridae</taxon>
        <taxon>Pentapetalae</taxon>
        <taxon>rosids</taxon>
        <taxon>fabids</taxon>
        <taxon>Fabales</taxon>
        <taxon>Fabaceae</taxon>
        <taxon>Papilionoideae</taxon>
        <taxon>50 kb inversion clade</taxon>
        <taxon>NPAAA clade</taxon>
        <taxon>indigoferoid/millettioid clade</taxon>
        <taxon>Phaseoleae</taxon>
        <taxon>Canavalia</taxon>
    </lineage>
</organism>
<sequence>MVDGQLREYRNIDDLIFSGFSDSPRDPGGFLQPNLSRSMSDHLVLFVDRLVRPIPVEPQAQHPVQPAPEPSTPVDEAEAGPSGYAPTAEDDCDGEDALLLQMAECRICQEEDSFNNLETPCACRGSLKYAHRKCVQHWCNEKGDITCEICHRCYEPGYTAPPPRPHPEETTIDIGGGWTISGTPLELRDPRLLAIAEAERQFLEAEYDGYAASNASGAAFCRSAALILMALLLLRHALSVTDADAEDDPSTFFSLFLLRAAGFLLPCYIMAWAISILQRRRQRQEAAALAATQVAFVLQSGQHRGLQFAIAPGPTMNTHQEQVISHLPTVLVGFLSFLFCFQKSGVINSDIVSCQNATNLEA</sequence>
<keyword evidence="1" id="KW-0479">Metal-binding</keyword>
<dbReference type="FunFam" id="3.30.40.10:FF:000146">
    <property type="entry name" value="RING/FYVE/PHD zinc finger protein"/>
    <property type="match status" value="1"/>
</dbReference>
<evidence type="ECO:0000256" key="1">
    <source>
        <dbReference type="ARBA" id="ARBA00022723"/>
    </source>
</evidence>
<protein>
    <recommendedName>
        <fullName evidence="6">RING-CH-type domain-containing protein</fullName>
    </recommendedName>
</protein>
<dbReference type="GO" id="GO:0016020">
    <property type="term" value="C:membrane"/>
    <property type="evidence" value="ECO:0007669"/>
    <property type="project" value="TreeGrafter"/>
</dbReference>
<name>A0AAN9N2Z6_CANGL</name>
<proteinExistence type="predicted"/>
<evidence type="ECO:0000313" key="7">
    <source>
        <dbReference type="EMBL" id="KAK7362303.1"/>
    </source>
</evidence>
<feature type="transmembrane region" description="Helical" evidence="5">
    <location>
        <begin position="250"/>
        <end position="274"/>
    </location>
</feature>
<dbReference type="PANTHER" id="PTHR23012">
    <property type="entry name" value="RING/FYVE/PHD ZINC FINGER DOMAIN-CONTAINING"/>
    <property type="match status" value="1"/>
</dbReference>
<dbReference type="PANTHER" id="PTHR23012:SF206">
    <property type="entry name" value="RING_FYVE_PHD ZINC FINGER PROTEIN"/>
    <property type="match status" value="1"/>
</dbReference>
<dbReference type="InterPro" id="IPR013083">
    <property type="entry name" value="Znf_RING/FYVE/PHD"/>
</dbReference>
<feature type="domain" description="RING-CH-type" evidence="6">
    <location>
        <begin position="97"/>
        <end position="157"/>
    </location>
</feature>
<reference evidence="7 8" key="1">
    <citation type="submission" date="2024-01" db="EMBL/GenBank/DDBJ databases">
        <title>The genomes of 5 underutilized Papilionoideae crops provide insights into root nodulation and disease resistanc.</title>
        <authorList>
            <person name="Jiang F."/>
        </authorList>
    </citation>
    <scope>NUCLEOTIDE SEQUENCE [LARGE SCALE GENOMIC DNA]</scope>
    <source>
        <strain evidence="7">LVBAO_FW01</strain>
        <tissue evidence="7">Leaves</tissue>
    </source>
</reference>
<keyword evidence="3" id="KW-0862">Zinc</keyword>
<keyword evidence="2" id="KW-0863">Zinc-finger</keyword>
<dbReference type="GO" id="GO:0004842">
    <property type="term" value="F:ubiquitin-protein transferase activity"/>
    <property type="evidence" value="ECO:0007669"/>
    <property type="project" value="TreeGrafter"/>
</dbReference>
<dbReference type="EMBL" id="JAYMYQ010000001">
    <property type="protein sequence ID" value="KAK7362303.1"/>
    <property type="molecule type" value="Genomic_DNA"/>
</dbReference>
<dbReference type="SUPFAM" id="SSF57850">
    <property type="entry name" value="RING/U-box"/>
    <property type="match status" value="1"/>
</dbReference>
<evidence type="ECO:0000259" key="6">
    <source>
        <dbReference type="PROSITE" id="PS51292"/>
    </source>
</evidence>
<dbReference type="Proteomes" id="UP001367508">
    <property type="component" value="Unassembled WGS sequence"/>
</dbReference>
<dbReference type="CDD" id="cd16495">
    <property type="entry name" value="RING_CH-C4HC3_MARCH"/>
    <property type="match status" value="1"/>
</dbReference>
<dbReference type="GO" id="GO:0008270">
    <property type="term" value="F:zinc ion binding"/>
    <property type="evidence" value="ECO:0007669"/>
    <property type="project" value="UniProtKB-KW"/>
</dbReference>
<dbReference type="Gene3D" id="3.30.40.10">
    <property type="entry name" value="Zinc/RING finger domain, C3HC4 (zinc finger)"/>
    <property type="match status" value="1"/>
</dbReference>
<feature type="region of interest" description="Disordered" evidence="4">
    <location>
        <begin position="57"/>
        <end position="91"/>
    </location>
</feature>
<evidence type="ECO:0000256" key="4">
    <source>
        <dbReference type="SAM" id="MobiDB-lite"/>
    </source>
</evidence>
<dbReference type="SMART" id="SM00744">
    <property type="entry name" value="RINGv"/>
    <property type="match status" value="1"/>
</dbReference>
<evidence type="ECO:0000313" key="8">
    <source>
        <dbReference type="Proteomes" id="UP001367508"/>
    </source>
</evidence>
<feature type="transmembrane region" description="Helical" evidence="5">
    <location>
        <begin position="219"/>
        <end position="238"/>
    </location>
</feature>
<dbReference type="InterPro" id="IPR022143">
    <property type="entry name" value="DUF3675"/>
</dbReference>
<gene>
    <name evidence="7" type="ORF">VNO77_04413</name>
</gene>
<dbReference type="PROSITE" id="PS51292">
    <property type="entry name" value="ZF_RING_CH"/>
    <property type="match status" value="1"/>
</dbReference>
<accession>A0AAN9N2Z6</accession>
<dbReference type="GO" id="GO:0016567">
    <property type="term" value="P:protein ubiquitination"/>
    <property type="evidence" value="ECO:0007669"/>
    <property type="project" value="TreeGrafter"/>
</dbReference>
<dbReference type="InterPro" id="IPR011016">
    <property type="entry name" value="Znf_RING-CH"/>
</dbReference>
<evidence type="ECO:0000256" key="2">
    <source>
        <dbReference type="ARBA" id="ARBA00022771"/>
    </source>
</evidence>
<dbReference type="AlphaFoldDB" id="A0AAN9N2Z6"/>
<keyword evidence="8" id="KW-1185">Reference proteome</keyword>
<comment type="caution">
    <text evidence="7">The sequence shown here is derived from an EMBL/GenBank/DDBJ whole genome shotgun (WGS) entry which is preliminary data.</text>
</comment>